<dbReference type="AlphaFoldDB" id="A0A2G5HX34"/>
<evidence type="ECO:0000313" key="3">
    <source>
        <dbReference type="Proteomes" id="UP000230605"/>
    </source>
</evidence>
<evidence type="ECO:0000313" key="4">
    <source>
        <dbReference type="Proteomes" id="UP001302367"/>
    </source>
</evidence>
<dbReference type="OrthoDB" id="62952at2759"/>
<accession>A0A2G5HX34</accession>
<reference evidence="2 4" key="2">
    <citation type="submission" date="2023-09" db="EMBL/GenBank/DDBJ databases">
        <title>Complete-Gapless Cercospora beticola genome.</title>
        <authorList>
            <person name="Wyatt N.A."/>
            <person name="Spanner R.E."/>
            <person name="Bolton M.D."/>
        </authorList>
    </citation>
    <scope>NUCLEOTIDE SEQUENCE [LARGE SCALE GENOMIC DNA]</scope>
    <source>
        <strain evidence="2">Cb09-40</strain>
    </source>
</reference>
<evidence type="ECO:0000313" key="2">
    <source>
        <dbReference type="EMBL" id="WPA98962.1"/>
    </source>
</evidence>
<dbReference type="Proteomes" id="UP001302367">
    <property type="component" value="Chromosome 2"/>
</dbReference>
<name>A0A2G5HX34_CERBT</name>
<dbReference type="EMBL" id="LKMD01000102">
    <property type="protein sequence ID" value="PIA97109.1"/>
    <property type="molecule type" value="Genomic_DNA"/>
</dbReference>
<gene>
    <name evidence="1" type="ORF">CB0940_06337</name>
    <name evidence="2" type="ORF">RHO25_003575</name>
</gene>
<proteinExistence type="predicted"/>
<keyword evidence="4" id="KW-1185">Reference proteome</keyword>
<reference evidence="1 3" key="1">
    <citation type="submission" date="2015-10" db="EMBL/GenBank/DDBJ databases">
        <title>The cercosporin biosynthetic gene cluster was horizontally transferred to several fungal lineages and shown to be expanded in Cercospora beticola based on microsynteny with recipient genomes.</title>
        <authorList>
            <person name="De Jonge R."/>
            <person name="Ebert M.K."/>
            <person name="Suttle J.C."/>
            <person name="Jurick Ii W.M."/>
            <person name="Secor G.A."/>
            <person name="Thomma B.P."/>
            <person name="Van De Peer Y."/>
            <person name="Bolton M.D."/>
        </authorList>
    </citation>
    <scope>NUCLEOTIDE SEQUENCE [LARGE SCALE GENOMIC DNA]</scope>
    <source>
        <strain evidence="1 3">09-40</strain>
    </source>
</reference>
<sequence>MTNGQSRLFKLPAELREQIYINCLACTEQHAYCYWKDGVLITLVDGRIYKICTHTPHNLGVSLKCGAQALTLLRTCKTTNNEASPIFHNSLELRLHIDGRYKSPTEIKGRDLGPVEDLKFMRFARVWDITVRLSTVEDLERLIAQIEDLRDLLKENKKIFWRSISVQISRYSECPEPGNEVLKAVSAMTGVKELEEIPDPWREGTTVFDYQASTKA</sequence>
<organism evidence="1 3">
    <name type="scientific">Cercospora beticola</name>
    <name type="common">Sugarbeet leaf spot fungus</name>
    <dbReference type="NCBI Taxonomy" id="122368"/>
    <lineage>
        <taxon>Eukaryota</taxon>
        <taxon>Fungi</taxon>
        <taxon>Dikarya</taxon>
        <taxon>Ascomycota</taxon>
        <taxon>Pezizomycotina</taxon>
        <taxon>Dothideomycetes</taxon>
        <taxon>Dothideomycetidae</taxon>
        <taxon>Mycosphaerellales</taxon>
        <taxon>Mycosphaerellaceae</taxon>
        <taxon>Cercospora</taxon>
    </lineage>
</organism>
<dbReference type="Proteomes" id="UP000230605">
    <property type="component" value="Chromosome 2"/>
</dbReference>
<protein>
    <submittedName>
        <fullName evidence="1">Uncharacterized protein</fullName>
    </submittedName>
</protein>
<dbReference type="EMBL" id="CP134185">
    <property type="protein sequence ID" value="WPA98962.1"/>
    <property type="molecule type" value="Genomic_DNA"/>
</dbReference>
<evidence type="ECO:0000313" key="1">
    <source>
        <dbReference type="EMBL" id="PIA97109.1"/>
    </source>
</evidence>